<dbReference type="RefSeq" id="WP_124813517.1">
    <property type="nucleotide sequence ID" value="NZ_AP021927.1"/>
</dbReference>
<dbReference type="Proteomes" id="UP000515756">
    <property type="component" value="Chromosome"/>
</dbReference>
<dbReference type="AlphaFoldDB" id="A0A6S4TU48"/>
<dbReference type="EMBL" id="AP021927">
    <property type="protein sequence ID" value="BBQ32305.1"/>
    <property type="molecule type" value="Genomic_DNA"/>
</dbReference>
<evidence type="ECO:0000313" key="2">
    <source>
        <dbReference type="Proteomes" id="UP000515756"/>
    </source>
</evidence>
<accession>A0A6S4TU48</accession>
<reference evidence="1 2" key="1">
    <citation type="submission" date="2019-12" db="EMBL/GenBank/DDBJ databases">
        <title>complete genome sequences of Aeromonas caviae str. WP2-W18-ESBL-01 isolated from wastewater treatment plant effluent.</title>
        <authorList>
            <person name="Sekizuka T."/>
            <person name="Itokawa K."/>
            <person name="Yatsu K."/>
            <person name="Inamine Y."/>
            <person name="Kuroda M."/>
        </authorList>
    </citation>
    <scope>NUCLEOTIDE SEQUENCE [LARGE SCALE GENOMIC DNA]</scope>
    <source>
        <strain evidence="1 2">WP2-W18-ESBL-01</strain>
    </source>
</reference>
<evidence type="ECO:0000313" key="1">
    <source>
        <dbReference type="EMBL" id="BBQ32305.1"/>
    </source>
</evidence>
<organism evidence="1 2">
    <name type="scientific">Aeromonas caviae</name>
    <name type="common">Aeromonas punctata</name>
    <dbReference type="NCBI Taxonomy" id="648"/>
    <lineage>
        <taxon>Bacteria</taxon>
        <taxon>Pseudomonadati</taxon>
        <taxon>Pseudomonadota</taxon>
        <taxon>Gammaproteobacteria</taxon>
        <taxon>Aeromonadales</taxon>
        <taxon>Aeromonadaceae</taxon>
        <taxon>Aeromonas</taxon>
    </lineage>
</organism>
<name>A0A6S4TU48_AERCA</name>
<protein>
    <submittedName>
        <fullName evidence="1">Uncharacterized protein</fullName>
    </submittedName>
</protein>
<sequence length="86" mass="8983">MQRLSGSVNDQGVLLADAVVLALPRVAGVIPGSSPPRVGRWVLAHTTTDAAGAWQLDCDYSGPVIVMCWDTTGRQLAPMVLGPVEA</sequence>
<gene>
    <name evidence="1" type="ORF">WP2W18E01_38870</name>
</gene>
<proteinExistence type="predicted"/>